<dbReference type="STRING" id="1193502.SHALO_1937"/>
<keyword evidence="2" id="KW-1185">Reference proteome</keyword>
<evidence type="ECO:0000313" key="2">
    <source>
        <dbReference type="Proteomes" id="UP000094609"/>
    </source>
</evidence>
<dbReference type="RefSeq" id="WP_069478361.1">
    <property type="nucleotide sequence ID" value="NZ_CP017111.1"/>
</dbReference>
<dbReference type="AlphaFoldDB" id="A0A1D7TL35"/>
<organism evidence="1 2">
    <name type="scientific">Sulfurospirillum halorespirans DSM 13726</name>
    <dbReference type="NCBI Taxonomy" id="1193502"/>
    <lineage>
        <taxon>Bacteria</taxon>
        <taxon>Pseudomonadati</taxon>
        <taxon>Campylobacterota</taxon>
        <taxon>Epsilonproteobacteria</taxon>
        <taxon>Campylobacterales</taxon>
        <taxon>Sulfurospirillaceae</taxon>
        <taxon>Sulfurospirillum</taxon>
    </lineage>
</organism>
<dbReference type="Proteomes" id="UP000094609">
    <property type="component" value="Chromosome"/>
</dbReference>
<protein>
    <submittedName>
        <fullName evidence="1">Uncharacterized protein</fullName>
    </submittedName>
</protein>
<dbReference type="KEGG" id="shal:SHALO_1937"/>
<dbReference type="EMBL" id="CP017111">
    <property type="protein sequence ID" value="AOO65708.1"/>
    <property type="molecule type" value="Genomic_DNA"/>
</dbReference>
<gene>
    <name evidence="1" type="ORF">SHALO_1937</name>
</gene>
<name>A0A1D7TL35_9BACT</name>
<sequence length="316" mass="37008">MYDNAIEKIVAIYNRSGLSISKFASIINKDRRTLTAWIDKLVTKEPSSEVKTSISKFFRYPPTIWESECNGVDFEDMLEHIPKDEIRIIDQGYEGGLRYILDKEAQDRFVIHPQFPGPAYRDKVVPTPYKRVISAEAVELKKLRYEQISNYAFESTEWYSIESLLRFAFSHIGNFYTKSEKIQILELMHDTFYDNYNKSLYFFDSHSTKIYGMDTAYISINVKQNFMFFKMPIDSLIVEIQNKKLIYRMHRYFTSASQAPSHIIRTDAAKILRIIKGAIVSDKTLIDCYYDIEKQTPYGALFLNNISPFEPRTELP</sequence>
<reference evidence="2" key="1">
    <citation type="submission" date="2016-08" db="EMBL/GenBank/DDBJ databases">
        <title>Complete genome sequence of the organohalide-respiring Epsilonproteobacterium Sulfurospirillum halorespirans.</title>
        <authorList>
            <person name="Goris T."/>
            <person name="Zimmermann J."/>
            <person name="Schenz B."/>
            <person name="Lemos M."/>
            <person name="Hackermueller J."/>
            <person name="Diekert G."/>
        </authorList>
    </citation>
    <scope>NUCLEOTIDE SEQUENCE [LARGE SCALE GENOMIC DNA]</scope>
    <source>
        <strain>DSM 13726</strain>
        <strain evidence="2">PCE-M2</strain>
    </source>
</reference>
<evidence type="ECO:0000313" key="1">
    <source>
        <dbReference type="EMBL" id="AOO65708.1"/>
    </source>
</evidence>
<dbReference type="PATRIC" id="fig|1193502.14.peg.1968"/>
<accession>A0A1D7TL35</accession>
<proteinExistence type="predicted"/>